<evidence type="ECO:0000256" key="12">
    <source>
        <dbReference type="SAM" id="MobiDB-lite"/>
    </source>
</evidence>
<gene>
    <name evidence="14" type="primary">LOC105071979</name>
</gene>
<dbReference type="FunFam" id="3.30.160.60:FF:000380">
    <property type="entry name" value="zinc finger protein 2 isoform X2"/>
    <property type="match status" value="1"/>
</dbReference>
<evidence type="ECO:0000313" key="14">
    <source>
        <dbReference type="RefSeq" id="XP_010957076.2"/>
    </source>
</evidence>
<keyword evidence="6" id="KW-0862">Zinc</keyword>
<dbReference type="PROSITE" id="PS50157">
    <property type="entry name" value="ZINC_FINGER_C2H2_2"/>
    <property type="match status" value="2"/>
</dbReference>
<feature type="compositionally biased region" description="Basic and acidic residues" evidence="12">
    <location>
        <begin position="328"/>
        <end position="339"/>
    </location>
</feature>
<keyword evidence="9" id="KW-0804">Transcription</keyword>
<dbReference type="RefSeq" id="XP_010957076.2">
    <property type="nucleotide sequence ID" value="XM_010958774.2"/>
</dbReference>
<feature type="region of interest" description="Disordered" evidence="12">
    <location>
        <begin position="184"/>
        <end position="207"/>
    </location>
</feature>
<evidence type="ECO:0000256" key="10">
    <source>
        <dbReference type="ARBA" id="ARBA00023242"/>
    </source>
</evidence>
<accession>A0A9W3GVA3</accession>
<keyword evidence="4" id="KW-0677">Repeat</keyword>
<name>A0A9W3GVA3_CAMBA</name>
<keyword evidence="5 11" id="KW-0863">Zinc-finger</keyword>
<feature type="region of interest" description="Disordered" evidence="12">
    <location>
        <begin position="394"/>
        <end position="418"/>
    </location>
</feature>
<evidence type="ECO:0000259" key="13">
    <source>
        <dbReference type="PROSITE" id="PS50157"/>
    </source>
</evidence>
<dbReference type="PANTHER" id="PTHR24377">
    <property type="entry name" value="IP01015P-RELATED"/>
    <property type="match status" value="1"/>
</dbReference>
<evidence type="ECO:0000256" key="5">
    <source>
        <dbReference type="ARBA" id="ARBA00022771"/>
    </source>
</evidence>
<feature type="domain" description="C2H2-type" evidence="13">
    <location>
        <begin position="269"/>
        <end position="296"/>
    </location>
</feature>
<dbReference type="InterPro" id="IPR036236">
    <property type="entry name" value="Znf_C2H2_sf"/>
</dbReference>
<dbReference type="InterPro" id="IPR013087">
    <property type="entry name" value="Znf_C2H2_type"/>
</dbReference>
<keyword evidence="3" id="KW-0479">Metal-binding</keyword>
<proteinExistence type="inferred from homology"/>
<feature type="region of interest" description="Disordered" evidence="12">
    <location>
        <begin position="223"/>
        <end position="267"/>
    </location>
</feature>
<dbReference type="GO" id="GO:0003677">
    <property type="term" value="F:DNA binding"/>
    <property type="evidence" value="ECO:0007669"/>
    <property type="project" value="UniProtKB-KW"/>
</dbReference>
<keyword evidence="7" id="KW-0805">Transcription regulation</keyword>
<feature type="compositionally biased region" description="Basic and acidic residues" evidence="12">
    <location>
        <begin position="394"/>
        <end position="403"/>
    </location>
</feature>
<dbReference type="AlphaFoldDB" id="A0A9W3GVA3"/>
<dbReference type="KEGG" id="cbai:105071979"/>
<organism evidence="14">
    <name type="scientific">Camelus bactrianus</name>
    <name type="common">Bactrian camel</name>
    <dbReference type="NCBI Taxonomy" id="9837"/>
    <lineage>
        <taxon>Eukaryota</taxon>
        <taxon>Metazoa</taxon>
        <taxon>Chordata</taxon>
        <taxon>Craniata</taxon>
        <taxon>Vertebrata</taxon>
        <taxon>Euteleostomi</taxon>
        <taxon>Mammalia</taxon>
        <taxon>Eutheria</taxon>
        <taxon>Laurasiatheria</taxon>
        <taxon>Artiodactyla</taxon>
        <taxon>Tylopoda</taxon>
        <taxon>Camelidae</taxon>
        <taxon>Camelus</taxon>
    </lineage>
</organism>
<keyword evidence="10" id="KW-0539">Nucleus</keyword>
<dbReference type="Gene3D" id="3.30.160.60">
    <property type="entry name" value="Classic Zinc Finger"/>
    <property type="match status" value="3"/>
</dbReference>
<evidence type="ECO:0000256" key="9">
    <source>
        <dbReference type="ARBA" id="ARBA00023163"/>
    </source>
</evidence>
<feature type="compositionally biased region" description="Basic and acidic residues" evidence="12">
    <location>
        <begin position="294"/>
        <end position="311"/>
    </location>
</feature>
<feature type="compositionally biased region" description="Basic residues" evidence="12">
    <location>
        <begin position="223"/>
        <end position="237"/>
    </location>
</feature>
<evidence type="ECO:0000256" key="2">
    <source>
        <dbReference type="ARBA" id="ARBA00006991"/>
    </source>
</evidence>
<evidence type="ECO:0000256" key="7">
    <source>
        <dbReference type="ARBA" id="ARBA00023015"/>
    </source>
</evidence>
<feature type="region of interest" description="Disordered" evidence="12">
    <location>
        <begin position="294"/>
        <end position="358"/>
    </location>
</feature>
<feature type="domain" description="C2H2-type" evidence="13">
    <location>
        <begin position="214"/>
        <end position="241"/>
    </location>
</feature>
<keyword evidence="8" id="KW-0238">DNA-binding</keyword>
<sequence length="418" mass="48413">MGHLYTNLFLNECVKSYHDQYLRQTLFINNKTLTKERSKTFRETFILVTNSGPSRKISHKCDSSVTNLKNVSEFTINNRSHVRKNTDDFSGSGFLDIMREKMHMRNKPWESDQKKKSHRQIEEFIQHQNSALEQLLEYNNGRKAFHRKTAFVICKRAHTGEEPSQSNKCRRAFLQKLKLSACPRALRERKPHKSSKNGKSSCMNSKHVHQRARRECCKLGKSFSKRANHSQHQRLHTGGKPEDYKQSEGALQKSPRRQSGQTRTREKIHDCNECGKSFPENPCLTQHQGIHTVEDPRECNDSEGAVKKESHPTLNQSINMSKKSFKGSKGEKSSHEKLKLTQHQRTQSGEQNDESCESGRVFTEKSHLTWYQRVHNGKKTYNCNKCAERFHEKRPHSTSECTHRKSPTKVVNVEGPSL</sequence>
<protein>
    <submittedName>
        <fullName evidence="14">Zinc finger protein 260-like</fullName>
    </submittedName>
</protein>
<comment type="similarity">
    <text evidence="2">Belongs to the krueppel C2H2-type zinc-finger protein family.</text>
</comment>
<dbReference type="SUPFAM" id="SSF57667">
    <property type="entry name" value="beta-beta-alpha zinc fingers"/>
    <property type="match status" value="3"/>
</dbReference>
<evidence type="ECO:0000256" key="1">
    <source>
        <dbReference type="ARBA" id="ARBA00004123"/>
    </source>
</evidence>
<evidence type="ECO:0000256" key="6">
    <source>
        <dbReference type="ARBA" id="ARBA00022833"/>
    </source>
</evidence>
<dbReference type="GO" id="GO:0005634">
    <property type="term" value="C:nucleus"/>
    <property type="evidence" value="ECO:0007669"/>
    <property type="project" value="UniProtKB-SubCell"/>
</dbReference>
<dbReference type="PROSITE" id="PS00028">
    <property type="entry name" value="ZINC_FINGER_C2H2_1"/>
    <property type="match status" value="1"/>
</dbReference>
<dbReference type="InterPro" id="IPR050826">
    <property type="entry name" value="Krueppel_C2H2_ZnFinger"/>
</dbReference>
<evidence type="ECO:0000256" key="3">
    <source>
        <dbReference type="ARBA" id="ARBA00022723"/>
    </source>
</evidence>
<evidence type="ECO:0000256" key="4">
    <source>
        <dbReference type="ARBA" id="ARBA00022737"/>
    </source>
</evidence>
<reference evidence="14" key="1">
    <citation type="submission" date="2025-08" db="UniProtKB">
        <authorList>
            <consortium name="RefSeq"/>
        </authorList>
    </citation>
    <scope>IDENTIFICATION</scope>
    <source>
        <tissue evidence="14">Blood</tissue>
    </source>
</reference>
<feature type="compositionally biased region" description="Polar residues" evidence="12">
    <location>
        <begin position="341"/>
        <end position="350"/>
    </location>
</feature>
<evidence type="ECO:0000256" key="8">
    <source>
        <dbReference type="ARBA" id="ARBA00023125"/>
    </source>
</evidence>
<evidence type="ECO:0000256" key="11">
    <source>
        <dbReference type="PROSITE-ProRule" id="PRU00042"/>
    </source>
</evidence>
<comment type="subcellular location">
    <subcellularLocation>
        <location evidence="1">Nucleus</location>
    </subcellularLocation>
</comment>
<feature type="compositionally biased region" description="Basic residues" evidence="12">
    <location>
        <begin position="187"/>
        <end position="196"/>
    </location>
</feature>
<dbReference type="GO" id="GO:0008270">
    <property type="term" value="F:zinc ion binding"/>
    <property type="evidence" value="ECO:0007669"/>
    <property type="project" value="UniProtKB-KW"/>
</dbReference>